<keyword evidence="3" id="KW-1185">Reference proteome</keyword>
<dbReference type="InterPro" id="IPR045743">
    <property type="entry name" value="DUF6089"/>
</dbReference>
<dbReference type="EMBL" id="JAKZMM010000034">
    <property type="protein sequence ID" value="MCJ2381479.1"/>
    <property type="molecule type" value="Genomic_DNA"/>
</dbReference>
<protein>
    <submittedName>
        <fullName evidence="2">DUF6089 family protein</fullName>
    </submittedName>
</protein>
<reference evidence="2 3" key="1">
    <citation type="submission" date="2022-03" db="EMBL/GenBank/DDBJ databases">
        <title>Parabacteroides sp. nov. isolated from swine feces.</title>
        <authorList>
            <person name="Bak J.E."/>
        </authorList>
    </citation>
    <scope>NUCLEOTIDE SEQUENCE [LARGE SCALE GENOMIC DNA]</scope>
    <source>
        <strain evidence="2 3">AGMB00274</strain>
    </source>
</reference>
<evidence type="ECO:0000313" key="2">
    <source>
        <dbReference type="EMBL" id="MCJ2381479.1"/>
    </source>
</evidence>
<feature type="domain" description="DUF6089" evidence="1">
    <location>
        <begin position="8"/>
        <end position="229"/>
    </location>
</feature>
<sequence length="238" mass="27012">MNTFLFRRIFYLVFLLVGCCWVGKAQEYKYEIGGMVGGSYYMGDLNKNAFFKGLNPSLGVVFRYTPNFRWAVKTDLLWGRVSGSTDGLENVFPNGATASFERNFFELGGQMEFNFLPYSDKFAYLNTKRFSPYIFMGFGVTVALGNQTFASLNIPLGVGVKYKVINRLNLGCEFSFRKLFGDSFDVTDGNNGFLDNPYGVASSAFKNKDWYSLLMFSVTWDFGLRCQPCNNRFSNGVY</sequence>
<accession>A0ABT0C381</accession>
<evidence type="ECO:0000259" key="1">
    <source>
        <dbReference type="Pfam" id="PF19573"/>
    </source>
</evidence>
<dbReference type="Proteomes" id="UP001165444">
    <property type="component" value="Unassembled WGS sequence"/>
</dbReference>
<name>A0ABT0C381_9BACT</name>
<dbReference type="Gene3D" id="2.40.160.20">
    <property type="match status" value="1"/>
</dbReference>
<dbReference type="RefSeq" id="WP_243325841.1">
    <property type="nucleotide sequence ID" value="NZ_JAKZMM010000034.1"/>
</dbReference>
<organism evidence="2 3">
    <name type="scientific">Parabacteroides faecalis</name>
    <dbReference type="NCBI Taxonomy" id="2924040"/>
    <lineage>
        <taxon>Bacteria</taxon>
        <taxon>Pseudomonadati</taxon>
        <taxon>Bacteroidota</taxon>
        <taxon>Bacteroidia</taxon>
        <taxon>Bacteroidales</taxon>
        <taxon>Tannerellaceae</taxon>
        <taxon>Parabacteroides</taxon>
    </lineage>
</organism>
<dbReference type="PROSITE" id="PS51257">
    <property type="entry name" value="PROKAR_LIPOPROTEIN"/>
    <property type="match status" value="1"/>
</dbReference>
<gene>
    <name evidence="2" type="ORF">MUN53_12815</name>
</gene>
<evidence type="ECO:0000313" key="3">
    <source>
        <dbReference type="Proteomes" id="UP001165444"/>
    </source>
</evidence>
<dbReference type="SUPFAM" id="SSF56925">
    <property type="entry name" value="OMPA-like"/>
    <property type="match status" value="1"/>
</dbReference>
<comment type="caution">
    <text evidence="2">The sequence shown here is derived from an EMBL/GenBank/DDBJ whole genome shotgun (WGS) entry which is preliminary data.</text>
</comment>
<dbReference type="InterPro" id="IPR011250">
    <property type="entry name" value="OMP/PagP_B-barrel"/>
</dbReference>
<proteinExistence type="predicted"/>
<dbReference type="Pfam" id="PF19573">
    <property type="entry name" value="DUF6089"/>
    <property type="match status" value="1"/>
</dbReference>